<dbReference type="EMBL" id="JAKLMC020000030">
    <property type="protein sequence ID" value="KAK5949997.1"/>
    <property type="molecule type" value="Genomic_DNA"/>
</dbReference>
<accession>A0AAN8I1V1</accession>
<name>A0AAN8I1V1_9EURO</name>
<sequence length="181" mass="20454">MVLKWPADMLADKGNESPVQSVYANNVLRYGITCTLAHLYHISGYTITVKPSALVMVGSDNARKRKSCDDDIRSMFKVLLDTRREIDTALIQASASVSSRIGPVHIHNKPTHDTPTSDLSPKTLVRTSADLAGKIKEKIICVVEERPIENRDESVMVQEIHSADDEDFKNYIQEYRKLIRW</sequence>
<evidence type="ECO:0000313" key="2">
    <source>
        <dbReference type="Proteomes" id="UP001316803"/>
    </source>
</evidence>
<comment type="caution">
    <text evidence="1">The sequence shown here is derived from an EMBL/GenBank/DDBJ whole genome shotgun (WGS) entry which is preliminary data.</text>
</comment>
<dbReference type="AlphaFoldDB" id="A0AAN8I1V1"/>
<gene>
    <name evidence="1" type="ORF">OHC33_008958</name>
</gene>
<keyword evidence="2" id="KW-1185">Reference proteome</keyword>
<proteinExistence type="predicted"/>
<protein>
    <submittedName>
        <fullName evidence="1">Uncharacterized protein</fullName>
    </submittedName>
</protein>
<evidence type="ECO:0000313" key="1">
    <source>
        <dbReference type="EMBL" id="KAK5949997.1"/>
    </source>
</evidence>
<reference evidence="1 2" key="1">
    <citation type="submission" date="2022-12" db="EMBL/GenBank/DDBJ databases">
        <title>Genomic features and morphological characterization of a novel Knufia sp. strain isolated from spacecraft assembly facility.</title>
        <authorList>
            <person name="Teixeira M."/>
            <person name="Chander A.M."/>
            <person name="Stajich J.E."/>
            <person name="Venkateswaran K."/>
        </authorList>
    </citation>
    <scope>NUCLEOTIDE SEQUENCE [LARGE SCALE GENOMIC DNA]</scope>
    <source>
        <strain evidence="1 2">FJI-L2-BK-P2</strain>
    </source>
</reference>
<organism evidence="1 2">
    <name type="scientific">Knufia fluminis</name>
    <dbReference type="NCBI Taxonomy" id="191047"/>
    <lineage>
        <taxon>Eukaryota</taxon>
        <taxon>Fungi</taxon>
        <taxon>Dikarya</taxon>
        <taxon>Ascomycota</taxon>
        <taxon>Pezizomycotina</taxon>
        <taxon>Eurotiomycetes</taxon>
        <taxon>Chaetothyriomycetidae</taxon>
        <taxon>Chaetothyriales</taxon>
        <taxon>Trichomeriaceae</taxon>
        <taxon>Knufia</taxon>
    </lineage>
</organism>
<dbReference type="Proteomes" id="UP001316803">
    <property type="component" value="Unassembled WGS sequence"/>
</dbReference>